<sequence>MLTATAAGALLGALWFVPSANATGDDPARAEPSASPTSQVTQQARVTSEGTRDTTANGTRLADTGSFDTTPYIVGGTVSLALGAGFVAYSVRRERLGF</sequence>
<dbReference type="OrthoDB" id="4268100at2"/>
<keyword evidence="5" id="KW-1185">Reference proteome</keyword>
<comment type="caution">
    <text evidence="4">The sequence shown here is derived from an EMBL/GenBank/DDBJ whole genome shotgun (WGS) entry which is preliminary data.</text>
</comment>
<feature type="compositionally biased region" description="Polar residues" evidence="1">
    <location>
        <begin position="34"/>
        <end position="58"/>
    </location>
</feature>
<dbReference type="Proteomes" id="UP000053429">
    <property type="component" value="Unassembled WGS sequence"/>
</dbReference>
<gene>
    <name evidence="4" type="ORF">AQJ67_27485</name>
</gene>
<evidence type="ECO:0000256" key="2">
    <source>
        <dbReference type="SAM" id="Phobius"/>
    </source>
</evidence>
<dbReference type="EMBL" id="LMWY01000036">
    <property type="protein sequence ID" value="KUN98568.1"/>
    <property type="molecule type" value="Genomic_DNA"/>
</dbReference>
<feature type="region of interest" description="Disordered" evidence="1">
    <location>
        <begin position="22"/>
        <end position="65"/>
    </location>
</feature>
<dbReference type="AlphaFoldDB" id="A0A101TU81"/>
<proteinExistence type="predicted"/>
<accession>A0A101TU81</accession>
<feature type="signal peptide" evidence="3">
    <location>
        <begin position="1"/>
        <end position="22"/>
    </location>
</feature>
<evidence type="ECO:0008006" key="6">
    <source>
        <dbReference type="Google" id="ProtNLM"/>
    </source>
</evidence>
<feature type="transmembrane region" description="Helical" evidence="2">
    <location>
        <begin position="72"/>
        <end position="91"/>
    </location>
</feature>
<dbReference type="STRING" id="661399.AQJ67_27485"/>
<evidence type="ECO:0000313" key="5">
    <source>
        <dbReference type="Proteomes" id="UP000053429"/>
    </source>
</evidence>
<feature type="chain" id="PRO_5007107412" description="Cell wall protein" evidence="3">
    <location>
        <begin position="23"/>
        <end position="98"/>
    </location>
</feature>
<keyword evidence="3" id="KW-0732">Signal</keyword>
<keyword evidence="2" id="KW-0472">Membrane</keyword>
<evidence type="ECO:0000256" key="3">
    <source>
        <dbReference type="SAM" id="SignalP"/>
    </source>
</evidence>
<reference evidence="4 5" key="1">
    <citation type="submission" date="2015-10" db="EMBL/GenBank/DDBJ databases">
        <title>Draft genome sequence of Streptomyces caeruleatus NRRL B-24802, type strain for the species Streptomyces caeruleatus.</title>
        <authorList>
            <person name="Ruckert C."/>
            <person name="Winkler A."/>
            <person name="Kalinowski J."/>
            <person name="Kampfer P."/>
            <person name="Glaeser S."/>
        </authorList>
    </citation>
    <scope>NUCLEOTIDE SEQUENCE [LARGE SCALE GENOMIC DNA]</scope>
    <source>
        <strain evidence="4 5">NRRL B-24802</strain>
    </source>
</reference>
<dbReference type="RefSeq" id="WP_062722078.1">
    <property type="nucleotide sequence ID" value="NZ_KQ948932.1"/>
</dbReference>
<organism evidence="4 5">
    <name type="scientific">Streptomyces caeruleatus</name>
    <dbReference type="NCBI Taxonomy" id="661399"/>
    <lineage>
        <taxon>Bacteria</taxon>
        <taxon>Bacillati</taxon>
        <taxon>Actinomycetota</taxon>
        <taxon>Actinomycetes</taxon>
        <taxon>Kitasatosporales</taxon>
        <taxon>Streptomycetaceae</taxon>
        <taxon>Streptomyces</taxon>
    </lineage>
</organism>
<evidence type="ECO:0000313" key="4">
    <source>
        <dbReference type="EMBL" id="KUN98568.1"/>
    </source>
</evidence>
<evidence type="ECO:0000256" key="1">
    <source>
        <dbReference type="SAM" id="MobiDB-lite"/>
    </source>
</evidence>
<keyword evidence="2" id="KW-1133">Transmembrane helix</keyword>
<protein>
    <recommendedName>
        <fullName evidence="6">Cell wall protein</fullName>
    </recommendedName>
</protein>
<name>A0A101TU81_9ACTN</name>
<keyword evidence="2" id="KW-0812">Transmembrane</keyword>